<protein>
    <recommendedName>
        <fullName evidence="5">Competence protein</fullName>
    </recommendedName>
</protein>
<organism evidence="3 4">
    <name type="scientific">Ligilactobacillus saerimneri</name>
    <dbReference type="NCBI Taxonomy" id="228229"/>
    <lineage>
        <taxon>Bacteria</taxon>
        <taxon>Bacillati</taxon>
        <taxon>Bacillota</taxon>
        <taxon>Bacilli</taxon>
        <taxon>Lactobacillales</taxon>
        <taxon>Lactobacillaceae</taxon>
        <taxon>Ligilactobacillus</taxon>
    </lineage>
</organism>
<evidence type="ECO:0000313" key="3">
    <source>
        <dbReference type="EMBL" id="QLL78264.1"/>
    </source>
</evidence>
<evidence type="ECO:0000313" key="4">
    <source>
        <dbReference type="Proteomes" id="UP000510886"/>
    </source>
</evidence>
<accession>A0A7H9EKQ8</accession>
<name>A0A7H9EKQ8_9LACO</name>
<dbReference type="RefSeq" id="WP_180848529.1">
    <property type="nucleotide sequence ID" value="NZ_CP047418.1"/>
</dbReference>
<gene>
    <name evidence="3" type="ORF">GTO87_06400</name>
</gene>
<feature type="domain" description="Competence protein CoiA nuclease-like" evidence="1">
    <location>
        <begin position="59"/>
        <end position="183"/>
    </location>
</feature>
<reference evidence="3 4" key="1">
    <citation type="submission" date="2020-01" db="EMBL/GenBank/DDBJ databases">
        <title>Complete and circular genome sequences of six lactobacillus isolates from horses.</title>
        <authorList>
            <person name="Hassan H.M."/>
        </authorList>
    </citation>
    <scope>NUCLEOTIDE SEQUENCE [LARGE SCALE GENOMIC DNA]</scope>
    <source>
        <strain evidence="3 4">1A</strain>
    </source>
</reference>
<evidence type="ECO:0000259" key="2">
    <source>
        <dbReference type="Pfam" id="PF25164"/>
    </source>
</evidence>
<sequence>MLYALDLHTNQLVAANQATSQKNLLCPGCHSPVILRKGAHKVAHFAHYRHSCHTFTEGETQEHLQGKQLLVKQLQQWPGNTTVEAVLPQLSQRPDVLYQGQDYRLALEYQCSPLATKRLIQRSRGYHQHGFQYCWLLGRRYQIKHKLTAQIAQFIRWHQHLGYYLLYIEVGRAQFEVLYNIQMADFLPLRYFCYRTSSFEQLQQFMHEPQELFIFPITPDQRRKQLYQLERTWRFPSRHVRNLQNLCYQRQQNLLRLGPEFLATEYEPPFFAGWAYAWRLQRYLGAEEVAQRELYQQPFIKQKEILEKIIDKWM</sequence>
<dbReference type="EMBL" id="CP047418">
    <property type="protein sequence ID" value="QLL78264.1"/>
    <property type="molecule type" value="Genomic_DNA"/>
</dbReference>
<dbReference type="InterPro" id="IPR010330">
    <property type="entry name" value="CoiA_nuc"/>
</dbReference>
<evidence type="ECO:0008006" key="5">
    <source>
        <dbReference type="Google" id="ProtNLM"/>
    </source>
</evidence>
<dbReference type="Proteomes" id="UP000510886">
    <property type="component" value="Chromosome"/>
</dbReference>
<dbReference type="Pfam" id="PF25164">
    <property type="entry name" value="CoiA_N"/>
    <property type="match status" value="1"/>
</dbReference>
<dbReference type="KEGG" id="lsw:GTO87_06400"/>
<dbReference type="Pfam" id="PF06054">
    <property type="entry name" value="CoiA_nuc"/>
    <property type="match status" value="1"/>
</dbReference>
<evidence type="ECO:0000259" key="1">
    <source>
        <dbReference type="Pfam" id="PF06054"/>
    </source>
</evidence>
<proteinExistence type="predicted"/>
<dbReference type="AlphaFoldDB" id="A0A7H9EKQ8"/>
<dbReference type="InterPro" id="IPR057253">
    <property type="entry name" value="CoiA-like_N"/>
</dbReference>
<feature type="domain" description="Competence protein CoiA-like N-terminal" evidence="2">
    <location>
        <begin position="15"/>
        <end position="54"/>
    </location>
</feature>